<protein>
    <submittedName>
        <fullName evidence="2">Uncharacterized protein</fullName>
    </submittedName>
</protein>
<evidence type="ECO:0000313" key="2">
    <source>
        <dbReference type="EMBL" id="KAK5188440.1"/>
    </source>
</evidence>
<dbReference type="EMBL" id="JAVRRA010018367">
    <property type="protein sequence ID" value="KAK5188440.1"/>
    <property type="molecule type" value="Genomic_DNA"/>
</dbReference>
<sequence length="87" mass="9947">HQRPALPRAIRRAPRQVLAHRVEPSRLHEPASPRHRRARLRHVPDAEGRRHAERDDLHHHGGRRARAGGERVEPESELSGQAEARLG</sequence>
<feature type="non-terminal residue" evidence="2">
    <location>
        <position position="1"/>
    </location>
</feature>
<proteinExistence type="predicted"/>
<organism evidence="2 3">
    <name type="scientific">Cryomyces antarcticus</name>
    <dbReference type="NCBI Taxonomy" id="329879"/>
    <lineage>
        <taxon>Eukaryota</taxon>
        <taxon>Fungi</taxon>
        <taxon>Dikarya</taxon>
        <taxon>Ascomycota</taxon>
        <taxon>Pezizomycotina</taxon>
        <taxon>Dothideomycetes</taxon>
        <taxon>Dothideomycetes incertae sedis</taxon>
        <taxon>Cryomyces</taxon>
    </lineage>
</organism>
<accession>A0ABR0LLS1</accession>
<feature type="non-terminal residue" evidence="2">
    <location>
        <position position="87"/>
    </location>
</feature>
<comment type="caution">
    <text evidence="2">The sequence shown here is derived from an EMBL/GenBank/DDBJ whole genome shotgun (WGS) entry which is preliminary data.</text>
</comment>
<feature type="compositionally biased region" description="Basic residues" evidence="1">
    <location>
        <begin position="1"/>
        <end position="14"/>
    </location>
</feature>
<feature type="compositionally biased region" description="Basic and acidic residues" evidence="1">
    <location>
        <begin position="42"/>
        <end position="59"/>
    </location>
</feature>
<keyword evidence="3" id="KW-1185">Reference proteome</keyword>
<reference evidence="2 3" key="1">
    <citation type="submission" date="2023-08" db="EMBL/GenBank/DDBJ databases">
        <title>Black Yeasts Isolated from many extreme environments.</title>
        <authorList>
            <person name="Coleine C."/>
            <person name="Stajich J.E."/>
            <person name="Selbmann L."/>
        </authorList>
    </citation>
    <scope>NUCLEOTIDE SEQUENCE [LARGE SCALE GENOMIC DNA]</scope>
    <source>
        <strain evidence="2 3">CCFEE 536</strain>
    </source>
</reference>
<gene>
    <name evidence="2" type="ORF">LTR16_008332</name>
</gene>
<feature type="compositionally biased region" description="Basic and acidic residues" evidence="1">
    <location>
        <begin position="20"/>
        <end position="32"/>
    </location>
</feature>
<evidence type="ECO:0000313" key="3">
    <source>
        <dbReference type="Proteomes" id="UP001357485"/>
    </source>
</evidence>
<dbReference type="Proteomes" id="UP001357485">
    <property type="component" value="Unassembled WGS sequence"/>
</dbReference>
<name>A0ABR0LLS1_9PEZI</name>
<evidence type="ECO:0000256" key="1">
    <source>
        <dbReference type="SAM" id="MobiDB-lite"/>
    </source>
</evidence>
<feature type="region of interest" description="Disordered" evidence="1">
    <location>
        <begin position="1"/>
        <end position="87"/>
    </location>
</feature>